<dbReference type="EMBL" id="JABBGK010000010">
    <property type="protein sequence ID" value="NML76932.1"/>
    <property type="molecule type" value="Genomic_DNA"/>
</dbReference>
<gene>
    <name evidence="1" type="ORF">HHL25_22580</name>
</gene>
<name>A0A7Y0FXT8_9HYPH</name>
<protein>
    <submittedName>
        <fullName evidence="1">Uncharacterized protein</fullName>
    </submittedName>
</protein>
<sequence>MEFDLPDGLDPFIDQRLPLSDLTMIEMPADLEQLLRTQAEASGIEILRGSPVELRCQSAEFPDATFLVFWPHEDDRLHLLAPRKFGVGLA</sequence>
<evidence type="ECO:0000313" key="1">
    <source>
        <dbReference type="EMBL" id="NML76932.1"/>
    </source>
</evidence>
<dbReference type="AlphaFoldDB" id="A0A7Y0FXT8"/>
<accession>A0A7Y0FXT8</accession>
<organism evidence="1 2">
    <name type="scientific">Rhizobium terricola</name>
    <dbReference type="NCBI Taxonomy" id="2728849"/>
    <lineage>
        <taxon>Bacteria</taxon>
        <taxon>Pseudomonadati</taxon>
        <taxon>Pseudomonadota</taxon>
        <taxon>Alphaproteobacteria</taxon>
        <taxon>Hyphomicrobiales</taxon>
        <taxon>Rhizobiaceae</taxon>
        <taxon>Rhizobium/Agrobacterium group</taxon>
        <taxon>Rhizobium</taxon>
    </lineage>
</organism>
<proteinExistence type="predicted"/>
<evidence type="ECO:0000313" key="2">
    <source>
        <dbReference type="Proteomes" id="UP000541470"/>
    </source>
</evidence>
<keyword evidence="2" id="KW-1185">Reference proteome</keyword>
<comment type="caution">
    <text evidence="1">The sequence shown here is derived from an EMBL/GenBank/DDBJ whole genome shotgun (WGS) entry which is preliminary data.</text>
</comment>
<dbReference type="Proteomes" id="UP000541470">
    <property type="component" value="Unassembled WGS sequence"/>
</dbReference>
<reference evidence="1 2" key="1">
    <citation type="submission" date="2020-04" db="EMBL/GenBank/DDBJ databases">
        <title>Rhizobium sp. S-51 isolated from soil.</title>
        <authorList>
            <person name="Dahal R.H."/>
        </authorList>
    </citation>
    <scope>NUCLEOTIDE SEQUENCE [LARGE SCALE GENOMIC DNA]</scope>
    <source>
        <strain evidence="1 2">S-51</strain>
    </source>
</reference>